<accession>D6TJ58</accession>
<sequence>MRGKLRDKRAISHKDSFYEDLSKRQHAAKRGARGNWLEPELEEEEDFPFDELADEAEALEEVEEAAAVKVQKSPSPHA</sequence>
<reference evidence="2 3" key="1">
    <citation type="journal article" date="2011" name="Stand. Genomic Sci.">
        <title>Non-contiguous finished genome sequence and contextual data of the filamentous soil bacterium Ktedonobacter racemifer type strain (SOSP1-21).</title>
        <authorList>
            <person name="Chang Y.J."/>
            <person name="Land M."/>
            <person name="Hauser L."/>
            <person name="Chertkov O."/>
            <person name="Del Rio T.G."/>
            <person name="Nolan M."/>
            <person name="Copeland A."/>
            <person name="Tice H."/>
            <person name="Cheng J.F."/>
            <person name="Lucas S."/>
            <person name="Han C."/>
            <person name="Goodwin L."/>
            <person name="Pitluck S."/>
            <person name="Ivanova N."/>
            <person name="Ovchinikova G."/>
            <person name="Pati A."/>
            <person name="Chen A."/>
            <person name="Palaniappan K."/>
            <person name="Mavromatis K."/>
            <person name="Liolios K."/>
            <person name="Brettin T."/>
            <person name="Fiebig A."/>
            <person name="Rohde M."/>
            <person name="Abt B."/>
            <person name="Goker M."/>
            <person name="Detter J.C."/>
            <person name="Woyke T."/>
            <person name="Bristow J."/>
            <person name="Eisen J.A."/>
            <person name="Markowitz V."/>
            <person name="Hugenholtz P."/>
            <person name="Kyrpides N.C."/>
            <person name="Klenk H.P."/>
            <person name="Lapidus A."/>
        </authorList>
    </citation>
    <scope>NUCLEOTIDE SEQUENCE [LARGE SCALE GENOMIC DNA]</scope>
    <source>
        <strain evidence="3">DSM 44963</strain>
    </source>
</reference>
<evidence type="ECO:0000313" key="2">
    <source>
        <dbReference type="EMBL" id="EFH89465.1"/>
    </source>
</evidence>
<dbReference type="RefSeq" id="WP_007906083.1">
    <property type="nucleotide sequence ID" value="NZ_ADVG01000001.1"/>
</dbReference>
<keyword evidence="3" id="KW-1185">Reference proteome</keyword>
<evidence type="ECO:0000256" key="1">
    <source>
        <dbReference type="SAM" id="MobiDB-lite"/>
    </source>
</evidence>
<dbReference type="STRING" id="485913.Krac_11023"/>
<name>D6TJ58_KTERA</name>
<organism evidence="2 3">
    <name type="scientific">Ktedonobacter racemifer DSM 44963</name>
    <dbReference type="NCBI Taxonomy" id="485913"/>
    <lineage>
        <taxon>Bacteria</taxon>
        <taxon>Bacillati</taxon>
        <taxon>Chloroflexota</taxon>
        <taxon>Ktedonobacteria</taxon>
        <taxon>Ktedonobacterales</taxon>
        <taxon>Ktedonobacteraceae</taxon>
        <taxon>Ktedonobacter</taxon>
    </lineage>
</organism>
<dbReference type="AlphaFoldDB" id="D6TJ58"/>
<dbReference type="InParanoid" id="D6TJ58"/>
<protein>
    <submittedName>
        <fullName evidence="2">Uncharacterized protein</fullName>
    </submittedName>
</protein>
<gene>
    <name evidence="2" type="ORF">Krac_11023</name>
</gene>
<proteinExistence type="predicted"/>
<comment type="caution">
    <text evidence="2">The sequence shown here is derived from an EMBL/GenBank/DDBJ whole genome shotgun (WGS) entry which is preliminary data.</text>
</comment>
<feature type="region of interest" description="Disordered" evidence="1">
    <location>
        <begin position="21"/>
        <end position="45"/>
    </location>
</feature>
<dbReference type="EMBL" id="ADVG01000001">
    <property type="protein sequence ID" value="EFH89465.1"/>
    <property type="molecule type" value="Genomic_DNA"/>
</dbReference>
<evidence type="ECO:0000313" key="3">
    <source>
        <dbReference type="Proteomes" id="UP000004508"/>
    </source>
</evidence>
<dbReference type="Proteomes" id="UP000004508">
    <property type="component" value="Unassembled WGS sequence"/>
</dbReference>